<evidence type="ECO:0000259" key="8">
    <source>
        <dbReference type="PROSITE" id="PS51212"/>
    </source>
</evidence>
<sequence>MVMYWIRYVMAYRIIGCIILFVFFCNLILVARFIDWQLPVQLINLQDPSWVDNEGVYQSQIIVDRFSSCELLSGPLTVNALSRMKTEECRAKARDIVCHINQLIPDSLPNTCPKYDDKLRGRYVGCFKDSPNSRLLNGHFYMFKNNSPSYCVNMCLRAGYSFAAIEYREECFCGETLTNAVSLPDISCEQYHCDDDSLFCGGYNAAALYRTGVIGR</sequence>
<comment type="subcellular location">
    <subcellularLocation>
        <location evidence="1">Membrane</location>
        <topology evidence="1">Single-pass membrane protein</topology>
    </subcellularLocation>
</comment>
<reference evidence="9 10" key="1">
    <citation type="submission" date="2018-08" db="EMBL/GenBank/DDBJ databases">
        <authorList>
            <person name="Laetsch R D."/>
            <person name="Stevens L."/>
            <person name="Kumar S."/>
            <person name="Blaxter L. M."/>
        </authorList>
    </citation>
    <scope>NUCLEOTIDE SEQUENCE [LARGE SCALE GENOMIC DNA]</scope>
</reference>
<keyword evidence="6" id="KW-0325">Glycoprotein</keyword>
<dbReference type="InterPro" id="IPR051836">
    <property type="entry name" value="Kremen_rcpt"/>
</dbReference>
<dbReference type="STRING" id="6277.A0A498SY00"/>
<name>A0A498SY00_ACAVI</name>
<keyword evidence="4 7" id="KW-1133">Transmembrane helix</keyword>
<dbReference type="GO" id="GO:0005886">
    <property type="term" value="C:plasma membrane"/>
    <property type="evidence" value="ECO:0007669"/>
    <property type="project" value="TreeGrafter"/>
</dbReference>
<evidence type="ECO:0000256" key="4">
    <source>
        <dbReference type="ARBA" id="ARBA00022989"/>
    </source>
</evidence>
<keyword evidence="3" id="KW-0732">Signal</keyword>
<evidence type="ECO:0000256" key="2">
    <source>
        <dbReference type="ARBA" id="ARBA00022692"/>
    </source>
</evidence>
<dbReference type="EMBL" id="UPTC01003243">
    <property type="protein sequence ID" value="VBB34251.1"/>
    <property type="molecule type" value="Genomic_DNA"/>
</dbReference>
<organism evidence="9 10">
    <name type="scientific">Acanthocheilonema viteae</name>
    <name type="common">Filarial nematode worm</name>
    <name type="synonym">Dipetalonema viteae</name>
    <dbReference type="NCBI Taxonomy" id="6277"/>
    <lineage>
        <taxon>Eukaryota</taxon>
        <taxon>Metazoa</taxon>
        <taxon>Ecdysozoa</taxon>
        <taxon>Nematoda</taxon>
        <taxon>Chromadorea</taxon>
        <taxon>Rhabditida</taxon>
        <taxon>Spirurina</taxon>
        <taxon>Spiruromorpha</taxon>
        <taxon>Filarioidea</taxon>
        <taxon>Onchocercidae</taxon>
        <taxon>Acanthocheilonema</taxon>
    </lineage>
</organism>
<proteinExistence type="predicted"/>
<evidence type="ECO:0000256" key="5">
    <source>
        <dbReference type="ARBA" id="ARBA00023136"/>
    </source>
</evidence>
<accession>A0A498SY00</accession>
<dbReference type="SMART" id="SM00321">
    <property type="entry name" value="WSC"/>
    <property type="match status" value="1"/>
</dbReference>
<dbReference type="Proteomes" id="UP000276991">
    <property type="component" value="Unassembled WGS sequence"/>
</dbReference>
<gene>
    <name evidence="9" type="ORF">NAV_LOCUS9042</name>
</gene>
<protein>
    <recommendedName>
        <fullName evidence="8">WSC domain-containing protein</fullName>
    </recommendedName>
</protein>
<dbReference type="InterPro" id="IPR002889">
    <property type="entry name" value="WSC_carb-bd"/>
</dbReference>
<evidence type="ECO:0000313" key="9">
    <source>
        <dbReference type="EMBL" id="VBB34251.1"/>
    </source>
</evidence>
<evidence type="ECO:0000256" key="3">
    <source>
        <dbReference type="ARBA" id="ARBA00022729"/>
    </source>
</evidence>
<keyword evidence="5 7" id="KW-0472">Membrane</keyword>
<evidence type="ECO:0000256" key="6">
    <source>
        <dbReference type="ARBA" id="ARBA00023180"/>
    </source>
</evidence>
<evidence type="ECO:0000313" key="10">
    <source>
        <dbReference type="Proteomes" id="UP000276991"/>
    </source>
</evidence>
<dbReference type="PANTHER" id="PTHR24269:SF16">
    <property type="entry name" value="PROTEIN SLG1"/>
    <property type="match status" value="1"/>
</dbReference>
<feature type="domain" description="WSC" evidence="8">
    <location>
        <begin position="120"/>
        <end position="212"/>
    </location>
</feature>
<evidence type="ECO:0000256" key="1">
    <source>
        <dbReference type="ARBA" id="ARBA00004167"/>
    </source>
</evidence>
<dbReference type="OrthoDB" id="5852012at2759"/>
<dbReference type="AlphaFoldDB" id="A0A498SY00"/>
<keyword evidence="10" id="KW-1185">Reference proteome</keyword>
<dbReference type="PROSITE" id="PS51212">
    <property type="entry name" value="WSC"/>
    <property type="match status" value="1"/>
</dbReference>
<keyword evidence="2 7" id="KW-0812">Transmembrane</keyword>
<evidence type="ECO:0000256" key="7">
    <source>
        <dbReference type="SAM" id="Phobius"/>
    </source>
</evidence>
<feature type="transmembrane region" description="Helical" evidence="7">
    <location>
        <begin position="12"/>
        <end position="34"/>
    </location>
</feature>
<dbReference type="PANTHER" id="PTHR24269">
    <property type="entry name" value="KREMEN PROTEIN"/>
    <property type="match status" value="1"/>
</dbReference>
<dbReference type="Pfam" id="PF01822">
    <property type="entry name" value="WSC"/>
    <property type="match status" value="1"/>
</dbReference>